<comment type="similarity">
    <text evidence="2">Belongs to the MGMT family.</text>
</comment>
<evidence type="ECO:0000256" key="1">
    <source>
        <dbReference type="ARBA" id="ARBA00001286"/>
    </source>
</evidence>
<dbReference type="RefSeq" id="WP_013894450.1">
    <property type="nucleotide sequence ID" value="NC_015675.1"/>
</dbReference>
<evidence type="ECO:0000259" key="9">
    <source>
        <dbReference type="Pfam" id="PF01035"/>
    </source>
</evidence>
<dbReference type="KEGG" id="mop:Mesop_3312"/>
<dbReference type="PROSITE" id="PS00374">
    <property type="entry name" value="MGMT"/>
    <property type="match status" value="1"/>
</dbReference>
<evidence type="ECO:0000256" key="6">
    <source>
        <dbReference type="ARBA" id="ARBA00022763"/>
    </source>
</evidence>
<proteinExistence type="inferred from homology"/>
<dbReference type="HOGENOM" id="CLU_000445_52_2_5"/>
<keyword evidence="4" id="KW-0489">Methyltransferase</keyword>
<reference evidence="10 11" key="1">
    <citation type="submission" date="2010-10" db="EMBL/GenBank/DDBJ databases">
        <title>Complete sequence of Mesorhizobium opportunistum WSM2075.</title>
        <authorList>
            <consortium name="US DOE Joint Genome Institute"/>
            <person name="Lucas S."/>
            <person name="Copeland A."/>
            <person name="Lapidus A."/>
            <person name="Cheng J.-F."/>
            <person name="Bruce D."/>
            <person name="Goodwin L."/>
            <person name="Pitluck S."/>
            <person name="Chertkov O."/>
            <person name="Misra M."/>
            <person name="Detter J.C."/>
            <person name="Han C."/>
            <person name="Tapia R."/>
            <person name="Land M."/>
            <person name="Hauser L."/>
            <person name="Kyrpides N."/>
            <person name="Ovchinnikova G."/>
            <person name="Mavrommatis K.M."/>
            <person name="Tiwari R.P."/>
            <person name="Howieson J.G."/>
            <person name="O'Hara G.W."/>
            <person name="Nandasena K.G."/>
            <person name="Woyke T."/>
        </authorList>
    </citation>
    <scope>NUCLEOTIDE SEQUENCE [LARGE SCALE GENOMIC DNA]</scope>
    <source>
        <strain evidence="11">LMG 24607 / HAMBI 3007 / WSM2075</strain>
    </source>
</reference>
<evidence type="ECO:0000256" key="3">
    <source>
        <dbReference type="ARBA" id="ARBA00011918"/>
    </source>
</evidence>
<dbReference type="eggNOG" id="COG0350">
    <property type="taxonomic scope" value="Bacteria"/>
</dbReference>
<dbReference type="EC" id="2.1.1.63" evidence="3"/>
<dbReference type="GO" id="GO:0003908">
    <property type="term" value="F:methylated-DNA-[protein]-cysteine S-methyltransferase activity"/>
    <property type="evidence" value="ECO:0007669"/>
    <property type="project" value="UniProtKB-EC"/>
</dbReference>
<dbReference type="NCBIfam" id="TIGR00589">
    <property type="entry name" value="ogt"/>
    <property type="match status" value="1"/>
</dbReference>
<dbReference type="InterPro" id="IPR014048">
    <property type="entry name" value="MethylDNA_cys_MeTrfase_DNA-bd"/>
</dbReference>
<accession>F7YBL4</accession>
<dbReference type="Gene3D" id="3.30.160.70">
    <property type="entry name" value="Methylated DNA-protein cysteine methyltransferase domain"/>
    <property type="match status" value="1"/>
</dbReference>
<dbReference type="PANTHER" id="PTHR10815:SF14">
    <property type="entry name" value="BIFUNCTIONAL TRANSCRIPTIONAL ACTIVATOR_DNA REPAIR ENZYME ADA"/>
    <property type="match status" value="1"/>
</dbReference>
<dbReference type="InterPro" id="IPR036217">
    <property type="entry name" value="MethylDNA_cys_MeTrfase_DNAb"/>
</dbReference>
<dbReference type="SUPFAM" id="SSF53155">
    <property type="entry name" value="Methylated DNA-protein cysteine methyltransferase domain"/>
    <property type="match status" value="1"/>
</dbReference>
<keyword evidence="5" id="KW-0808">Transferase</keyword>
<evidence type="ECO:0000313" key="11">
    <source>
        <dbReference type="Proteomes" id="UP000001623"/>
    </source>
</evidence>
<organism evidence="10 11">
    <name type="scientific">Mesorhizobium opportunistum (strain LMG 24607 / HAMBI 3007 / WSM2075)</name>
    <dbReference type="NCBI Taxonomy" id="536019"/>
    <lineage>
        <taxon>Bacteria</taxon>
        <taxon>Pseudomonadati</taxon>
        <taxon>Pseudomonadota</taxon>
        <taxon>Alphaproteobacteria</taxon>
        <taxon>Hyphomicrobiales</taxon>
        <taxon>Phyllobacteriaceae</taxon>
        <taxon>Mesorhizobium</taxon>
    </lineage>
</organism>
<evidence type="ECO:0000256" key="2">
    <source>
        <dbReference type="ARBA" id="ARBA00008711"/>
    </source>
</evidence>
<evidence type="ECO:0000256" key="4">
    <source>
        <dbReference type="ARBA" id="ARBA00022603"/>
    </source>
</evidence>
<evidence type="ECO:0000256" key="8">
    <source>
        <dbReference type="ARBA" id="ARBA00049348"/>
    </source>
</evidence>
<protein>
    <recommendedName>
        <fullName evidence="3">methylated-DNA--[protein]-cysteine S-methyltransferase</fullName>
        <ecNumber evidence="3">2.1.1.63</ecNumber>
    </recommendedName>
</protein>
<dbReference type="FunFam" id="1.10.10.10:FF:000214">
    <property type="entry name" value="Methylated-DNA--protein-cysteine methyltransferase"/>
    <property type="match status" value="1"/>
</dbReference>
<dbReference type="CDD" id="cd06445">
    <property type="entry name" value="ATase"/>
    <property type="match status" value="1"/>
</dbReference>
<dbReference type="STRING" id="536019.Mesop_3312"/>
<gene>
    <name evidence="10" type="ordered locus">Mesop_3312</name>
</gene>
<dbReference type="AlphaFoldDB" id="F7YBL4"/>
<dbReference type="InterPro" id="IPR001497">
    <property type="entry name" value="MethylDNA_cys_MeTrfase_AS"/>
</dbReference>
<evidence type="ECO:0000313" key="10">
    <source>
        <dbReference type="EMBL" id="AEH87761.1"/>
    </source>
</evidence>
<feature type="domain" description="Methylated-DNA-[protein]-cysteine S-methyltransferase DNA binding" evidence="9">
    <location>
        <begin position="104"/>
        <end position="183"/>
    </location>
</feature>
<evidence type="ECO:0000256" key="7">
    <source>
        <dbReference type="ARBA" id="ARBA00023204"/>
    </source>
</evidence>
<name>F7YBL4_MESOW</name>
<dbReference type="GO" id="GO:0006281">
    <property type="term" value="P:DNA repair"/>
    <property type="evidence" value="ECO:0007669"/>
    <property type="project" value="UniProtKB-KW"/>
</dbReference>
<dbReference type="GO" id="GO:0032259">
    <property type="term" value="P:methylation"/>
    <property type="evidence" value="ECO:0007669"/>
    <property type="project" value="UniProtKB-KW"/>
</dbReference>
<dbReference type="InterPro" id="IPR036631">
    <property type="entry name" value="MGMT_N_sf"/>
</dbReference>
<dbReference type="PANTHER" id="PTHR10815">
    <property type="entry name" value="METHYLATED-DNA--PROTEIN-CYSTEINE METHYLTRANSFERASE"/>
    <property type="match status" value="1"/>
</dbReference>
<evidence type="ECO:0000256" key="5">
    <source>
        <dbReference type="ARBA" id="ARBA00022679"/>
    </source>
</evidence>
<comment type="catalytic activity">
    <reaction evidence="8">
        <text>a 6-O-methyl-2'-deoxyguanosine in DNA + L-cysteinyl-[protein] = S-methyl-L-cysteinyl-[protein] + a 2'-deoxyguanosine in DNA</text>
        <dbReference type="Rhea" id="RHEA:24000"/>
        <dbReference type="Rhea" id="RHEA-COMP:10131"/>
        <dbReference type="Rhea" id="RHEA-COMP:10132"/>
        <dbReference type="Rhea" id="RHEA-COMP:11367"/>
        <dbReference type="Rhea" id="RHEA-COMP:11368"/>
        <dbReference type="ChEBI" id="CHEBI:29950"/>
        <dbReference type="ChEBI" id="CHEBI:82612"/>
        <dbReference type="ChEBI" id="CHEBI:85445"/>
        <dbReference type="ChEBI" id="CHEBI:85448"/>
        <dbReference type="EC" id="2.1.1.63"/>
    </reaction>
</comment>
<comment type="catalytic activity">
    <reaction evidence="1">
        <text>a 4-O-methyl-thymidine in DNA + L-cysteinyl-[protein] = a thymidine in DNA + S-methyl-L-cysteinyl-[protein]</text>
        <dbReference type="Rhea" id="RHEA:53428"/>
        <dbReference type="Rhea" id="RHEA-COMP:10131"/>
        <dbReference type="Rhea" id="RHEA-COMP:10132"/>
        <dbReference type="Rhea" id="RHEA-COMP:13555"/>
        <dbReference type="Rhea" id="RHEA-COMP:13556"/>
        <dbReference type="ChEBI" id="CHEBI:29950"/>
        <dbReference type="ChEBI" id="CHEBI:82612"/>
        <dbReference type="ChEBI" id="CHEBI:137386"/>
        <dbReference type="ChEBI" id="CHEBI:137387"/>
        <dbReference type="EC" id="2.1.1.63"/>
    </reaction>
</comment>
<sequence length="185" mass="19538">MNLMQIINPATASNAAAALDTITYAIGQSAIGNILAARSRIGVCAILIGSSAETLEQDIANRFPGKILIEDEPGLSDDLAAIARFVETPSAGLDLPLDVSHGTPFQQRVWDVLRTIPRGATITYTALAQRLGQSNGARAVATACAANAIALGIPCHRVVRADGTLAGYRWGIERKHALLDREARI</sequence>
<dbReference type="EMBL" id="CP002279">
    <property type="protein sequence ID" value="AEH87761.1"/>
    <property type="molecule type" value="Genomic_DNA"/>
</dbReference>
<keyword evidence="6" id="KW-0227">DNA damage</keyword>
<dbReference type="SUPFAM" id="SSF46767">
    <property type="entry name" value="Methylated DNA-protein cysteine methyltransferase, C-terminal domain"/>
    <property type="match status" value="1"/>
</dbReference>
<dbReference type="Pfam" id="PF01035">
    <property type="entry name" value="DNA_binding_1"/>
    <property type="match status" value="1"/>
</dbReference>
<dbReference type="Gene3D" id="1.10.10.10">
    <property type="entry name" value="Winged helix-like DNA-binding domain superfamily/Winged helix DNA-binding domain"/>
    <property type="match status" value="1"/>
</dbReference>
<dbReference type="Proteomes" id="UP000001623">
    <property type="component" value="Chromosome"/>
</dbReference>
<dbReference type="InterPro" id="IPR036388">
    <property type="entry name" value="WH-like_DNA-bd_sf"/>
</dbReference>
<keyword evidence="7" id="KW-0234">DNA repair</keyword>